<evidence type="ECO:0000313" key="3">
    <source>
        <dbReference type="Proteomes" id="UP000275401"/>
    </source>
</evidence>
<name>A0A3M8TLI0_9ACTN</name>
<comment type="caution">
    <text evidence="2">The sequence shown here is derived from an EMBL/GenBank/DDBJ whole genome shotgun (WGS) entry which is preliminary data.</text>
</comment>
<protein>
    <submittedName>
        <fullName evidence="2">Uncharacterized protein</fullName>
    </submittedName>
</protein>
<proteinExistence type="predicted"/>
<evidence type="ECO:0000313" key="2">
    <source>
        <dbReference type="EMBL" id="RNF94361.1"/>
    </source>
</evidence>
<feature type="region of interest" description="Disordered" evidence="1">
    <location>
        <begin position="22"/>
        <end position="51"/>
    </location>
</feature>
<dbReference type="AlphaFoldDB" id="A0A3M8TLI0"/>
<dbReference type="Proteomes" id="UP000275401">
    <property type="component" value="Unassembled WGS sequence"/>
</dbReference>
<accession>A0A3M8TLI0</accession>
<keyword evidence="3" id="KW-1185">Reference proteome</keyword>
<gene>
    <name evidence="2" type="ORF">EEJ42_38525</name>
</gene>
<dbReference type="RefSeq" id="WP_123106810.1">
    <property type="nucleotide sequence ID" value="NZ_RIBZ01000757.1"/>
</dbReference>
<evidence type="ECO:0000256" key="1">
    <source>
        <dbReference type="SAM" id="MobiDB-lite"/>
    </source>
</evidence>
<organism evidence="2 3">
    <name type="scientific">Streptomyces botrytidirepellens</name>
    <dbReference type="NCBI Taxonomy" id="2486417"/>
    <lineage>
        <taxon>Bacteria</taxon>
        <taxon>Bacillati</taxon>
        <taxon>Actinomycetota</taxon>
        <taxon>Actinomycetes</taxon>
        <taxon>Kitasatosporales</taxon>
        <taxon>Streptomycetaceae</taxon>
        <taxon>Streptomyces</taxon>
    </lineage>
</organism>
<feature type="compositionally biased region" description="Low complexity" evidence="1">
    <location>
        <begin position="30"/>
        <end position="39"/>
    </location>
</feature>
<reference evidence="2 3" key="1">
    <citation type="submission" date="2018-11" db="EMBL/GenBank/DDBJ databases">
        <title>The Potential of Streptomyces as Biocontrol Agents against the Tomato grey mould, Botrytis cinerea (Gray mold) Frontiers in Microbiology.</title>
        <authorList>
            <person name="Li D."/>
        </authorList>
    </citation>
    <scope>NUCLEOTIDE SEQUENCE [LARGE SCALE GENOMIC DNA]</scope>
    <source>
        <strain evidence="2 3">NEAU-LD23</strain>
    </source>
</reference>
<sequence length="105" mass="11268">MIAGVLVAIFCGVWYGVLGNDTPDTGPANTDSTSASSADVGDCLQNKGSESDPDLTIVDCGGATADYKVKQREVMDYSCDPQYATYQLTRNGRPQFTLCMERISK</sequence>
<dbReference type="EMBL" id="RIBZ01000757">
    <property type="protein sequence ID" value="RNF94361.1"/>
    <property type="molecule type" value="Genomic_DNA"/>
</dbReference>